<gene>
    <name evidence="2" type="ORF">GCM10009737_02470</name>
</gene>
<dbReference type="RefSeq" id="WP_344002561.1">
    <property type="nucleotide sequence ID" value="NZ_BAAAMY010000001.1"/>
</dbReference>
<proteinExistence type="predicted"/>
<keyword evidence="3" id="KW-1185">Reference proteome</keyword>
<sequence length="398" mass="41898">MGADDDLARARGWVAHLLAGGTTPWTAWTGRADPASTGPASTGPASTDVPGWDGPLPGAQHLEVLRRLNGLGAPDPALARTVLATAPPGRGALDLRLAGLPNRGYGARAVDPEALPADELLRVAVGALADRLATADLPERPVPTLRRRLEDEARARLPRRHPFRLVGPRARVDPVRRRLQELGRTPGGRGAVHYVVGADTGRLVVDAWAARAAEGTAPTWPEWLTTWVERDSCPPRADLAAVAARWGAREHVGAVEVVLDVGALTGLLATPAPVTAPPPPSAAATELVRRVSTALATEVERGRRARLTAEVLAPRAVRLDAGGEPLRVPGRHHDWLARRGRALARDLAAGGYRVHGPTGLLEDPPAHGVPAPQDDAVLRLALLVLGDPDRPDPSEVSA</sequence>
<dbReference type="Proteomes" id="UP001501612">
    <property type="component" value="Unassembled WGS sequence"/>
</dbReference>
<feature type="region of interest" description="Disordered" evidence="1">
    <location>
        <begin position="24"/>
        <end position="53"/>
    </location>
</feature>
<name>A0ABN2NW63_9ACTN</name>
<evidence type="ECO:0000313" key="2">
    <source>
        <dbReference type="EMBL" id="GAA1905209.1"/>
    </source>
</evidence>
<organism evidence="2 3">
    <name type="scientific">Nocardioides lentus</name>
    <dbReference type="NCBI Taxonomy" id="338077"/>
    <lineage>
        <taxon>Bacteria</taxon>
        <taxon>Bacillati</taxon>
        <taxon>Actinomycetota</taxon>
        <taxon>Actinomycetes</taxon>
        <taxon>Propionibacteriales</taxon>
        <taxon>Nocardioidaceae</taxon>
        <taxon>Nocardioides</taxon>
    </lineage>
</organism>
<accession>A0ABN2NW63</accession>
<comment type="caution">
    <text evidence="2">The sequence shown here is derived from an EMBL/GenBank/DDBJ whole genome shotgun (WGS) entry which is preliminary data.</text>
</comment>
<reference evidence="2 3" key="1">
    <citation type="journal article" date="2019" name="Int. J. Syst. Evol. Microbiol.">
        <title>The Global Catalogue of Microorganisms (GCM) 10K type strain sequencing project: providing services to taxonomists for standard genome sequencing and annotation.</title>
        <authorList>
            <consortium name="The Broad Institute Genomics Platform"/>
            <consortium name="The Broad Institute Genome Sequencing Center for Infectious Disease"/>
            <person name="Wu L."/>
            <person name="Ma J."/>
        </authorList>
    </citation>
    <scope>NUCLEOTIDE SEQUENCE [LARGE SCALE GENOMIC DNA]</scope>
    <source>
        <strain evidence="2 3">JCM 14046</strain>
    </source>
</reference>
<protein>
    <submittedName>
        <fullName evidence="2">Uncharacterized protein</fullName>
    </submittedName>
</protein>
<dbReference type="EMBL" id="BAAAMY010000001">
    <property type="protein sequence ID" value="GAA1905209.1"/>
    <property type="molecule type" value="Genomic_DNA"/>
</dbReference>
<evidence type="ECO:0000313" key="3">
    <source>
        <dbReference type="Proteomes" id="UP001501612"/>
    </source>
</evidence>
<evidence type="ECO:0000256" key="1">
    <source>
        <dbReference type="SAM" id="MobiDB-lite"/>
    </source>
</evidence>